<organism evidence="2 3">
    <name type="scientific">Rhizoclosmatium globosum</name>
    <dbReference type="NCBI Taxonomy" id="329046"/>
    <lineage>
        <taxon>Eukaryota</taxon>
        <taxon>Fungi</taxon>
        <taxon>Fungi incertae sedis</taxon>
        <taxon>Chytridiomycota</taxon>
        <taxon>Chytridiomycota incertae sedis</taxon>
        <taxon>Chytridiomycetes</taxon>
        <taxon>Chytridiales</taxon>
        <taxon>Chytriomycetaceae</taxon>
        <taxon>Rhizoclosmatium</taxon>
    </lineage>
</organism>
<dbReference type="AlphaFoldDB" id="A0A1Y2C0F6"/>
<comment type="caution">
    <text evidence="2">The sequence shown here is derived from an EMBL/GenBank/DDBJ whole genome shotgun (WGS) entry which is preliminary data.</text>
</comment>
<evidence type="ECO:0000313" key="3">
    <source>
        <dbReference type="Proteomes" id="UP000193642"/>
    </source>
</evidence>
<evidence type="ECO:0000256" key="1">
    <source>
        <dbReference type="SAM" id="MobiDB-lite"/>
    </source>
</evidence>
<dbReference type="Proteomes" id="UP000193642">
    <property type="component" value="Unassembled WGS sequence"/>
</dbReference>
<feature type="region of interest" description="Disordered" evidence="1">
    <location>
        <begin position="281"/>
        <end position="344"/>
    </location>
</feature>
<dbReference type="EMBL" id="MCGO01000035">
    <property type="protein sequence ID" value="ORY40394.1"/>
    <property type="molecule type" value="Genomic_DNA"/>
</dbReference>
<gene>
    <name evidence="2" type="ORF">BCR33DRAFT_719391</name>
</gene>
<evidence type="ECO:0000313" key="2">
    <source>
        <dbReference type="EMBL" id="ORY40394.1"/>
    </source>
</evidence>
<sequence>MLGFFGPDIPLPSSQRQSGFTMPSQLLFRRRENGSIGIFTNSTSSDALFTLAVSADVNTYETLNSSVQQRARLKSLLPLRVASTKYPSFALEFILANQSLFSSNAEFLSVDMYGHRFSLYVTQPPGKRPNDVLGRFSYHSTDYVFTRAYLQTSLLGSLDYSESTGVVSNAQTPGSSNRNSLLLNLPTNTSSFPPTNPNTISGSTFQFFISSRTRKSTFSKEKYSKFAVAEASRPAFYAQYIAAMNDQKSKTQKQMQEMEHHYLESLGRPSSRSSNWEFSTVFQQPHTSSPRSQSSSDYYGRSKFPRGGPSDIPLPSSCSNSTSNSESDSHKPPSSSDRDSLESQESPFFHMPLAPPIVPTNSGEKFPVFGTISLPDGGTSSSEVEGLKNLMLLVGSVYAVWSRSVLKPLERYEYH</sequence>
<dbReference type="OrthoDB" id="2135178at2759"/>
<proteinExistence type="predicted"/>
<protein>
    <submittedName>
        <fullName evidence="2">Uncharacterized protein</fullName>
    </submittedName>
</protein>
<feature type="compositionally biased region" description="Basic and acidic residues" evidence="1">
    <location>
        <begin position="327"/>
        <end position="341"/>
    </location>
</feature>
<keyword evidence="3" id="KW-1185">Reference proteome</keyword>
<name>A0A1Y2C0F6_9FUNG</name>
<reference evidence="2 3" key="1">
    <citation type="submission" date="2016-07" db="EMBL/GenBank/DDBJ databases">
        <title>Pervasive Adenine N6-methylation of Active Genes in Fungi.</title>
        <authorList>
            <consortium name="DOE Joint Genome Institute"/>
            <person name="Mondo S.J."/>
            <person name="Dannebaum R.O."/>
            <person name="Kuo R.C."/>
            <person name="Labutti K."/>
            <person name="Haridas S."/>
            <person name="Kuo A."/>
            <person name="Salamov A."/>
            <person name="Ahrendt S.R."/>
            <person name="Lipzen A."/>
            <person name="Sullivan W."/>
            <person name="Andreopoulos W.B."/>
            <person name="Clum A."/>
            <person name="Lindquist E."/>
            <person name="Daum C."/>
            <person name="Ramamoorthy G.K."/>
            <person name="Gryganskyi A."/>
            <person name="Culley D."/>
            <person name="Magnuson J.K."/>
            <person name="James T.Y."/>
            <person name="O'Malley M.A."/>
            <person name="Stajich J.E."/>
            <person name="Spatafora J.W."/>
            <person name="Visel A."/>
            <person name="Grigoriev I.V."/>
        </authorList>
    </citation>
    <scope>NUCLEOTIDE SEQUENCE [LARGE SCALE GENOMIC DNA]</scope>
    <source>
        <strain evidence="2 3">JEL800</strain>
    </source>
</reference>
<accession>A0A1Y2C0F6</accession>
<feature type="compositionally biased region" description="Low complexity" evidence="1">
    <location>
        <begin position="316"/>
        <end position="326"/>
    </location>
</feature>